<dbReference type="SUPFAM" id="SSF52954">
    <property type="entry name" value="Class II aaRS ABD-related"/>
    <property type="match status" value="1"/>
</dbReference>
<keyword evidence="4" id="KW-0547">Nucleotide-binding</keyword>
<evidence type="ECO:0000256" key="5">
    <source>
        <dbReference type="ARBA" id="ARBA00022840"/>
    </source>
</evidence>
<dbReference type="InterPro" id="IPR045864">
    <property type="entry name" value="aa-tRNA-synth_II/BPL/LPL"/>
</dbReference>
<evidence type="ECO:0000256" key="6">
    <source>
        <dbReference type="ARBA" id="ARBA00022917"/>
    </source>
</evidence>
<evidence type="ECO:0000313" key="12">
    <source>
        <dbReference type="Proteomes" id="UP000585614"/>
    </source>
</evidence>
<dbReference type="Gene3D" id="3.30.930.10">
    <property type="entry name" value="Bira Bifunctional Protein, Domain 2"/>
    <property type="match status" value="1"/>
</dbReference>
<keyword evidence="3" id="KW-0436">Ligase</keyword>
<accession>A0A7J7VQM9</accession>
<evidence type="ECO:0000256" key="9">
    <source>
        <dbReference type="ARBA" id="ARBA00049515"/>
    </source>
</evidence>
<name>A0A7J7VQM9_RHIFE</name>
<evidence type="ECO:0000256" key="1">
    <source>
        <dbReference type="ARBA" id="ARBA00008226"/>
    </source>
</evidence>
<dbReference type="GO" id="GO:0005739">
    <property type="term" value="C:mitochondrion"/>
    <property type="evidence" value="ECO:0007669"/>
    <property type="project" value="TreeGrafter"/>
</dbReference>
<evidence type="ECO:0000259" key="10">
    <source>
        <dbReference type="Pfam" id="PF03129"/>
    </source>
</evidence>
<comment type="catalytic activity">
    <reaction evidence="9">
        <text>tRNA(Thr) + L-threonine + ATP = L-threonyl-tRNA(Thr) + AMP + diphosphate + H(+)</text>
        <dbReference type="Rhea" id="RHEA:24624"/>
        <dbReference type="Rhea" id="RHEA-COMP:9670"/>
        <dbReference type="Rhea" id="RHEA-COMP:9704"/>
        <dbReference type="ChEBI" id="CHEBI:15378"/>
        <dbReference type="ChEBI" id="CHEBI:30616"/>
        <dbReference type="ChEBI" id="CHEBI:33019"/>
        <dbReference type="ChEBI" id="CHEBI:57926"/>
        <dbReference type="ChEBI" id="CHEBI:78442"/>
        <dbReference type="ChEBI" id="CHEBI:78534"/>
        <dbReference type="ChEBI" id="CHEBI:456215"/>
        <dbReference type="EC" id="6.1.1.3"/>
    </reaction>
</comment>
<dbReference type="GO" id="GO:0004829">
    <property type="term" value="F:threonine-tRNA ligase activity"/>
    <property type="evidence" value="ECO:0007669"/>
    <property type="project" value="UniProtKB-EC"/>
</dbReference>
<reference evidence="11 12" key="1">
    <citation type="journal article" date="2020" name="Nature">
        <title>Six reference-quality genomes reveal evolution of bat adaptations.</title>
        <authorList>
            <person name="Jebb D."/>
            <person name="Huang Z."/>
            <person name="Pippel M."/>
            <person name="Hughes G.M."/>
            <person name="Lavrichenko K."/>
            <person name="Devanna P."/>
            <person name="Winkler S."/>
            <person name="Jermiin L.S."/>
            <person name="Skirmuntt E.C."/>
            <person name="Katzourakis A."/>
            <person name="Burkitt-Gray L."/>
            <person name="Ray D.A."/>
            <person name="Sullivan K.A.M."/>
            <person name="Roscito J.G."/>
            <person name="Kirilenko B.M."/>
            <person name="Davalos L.M."/>
            <person name="Corthals A.P."/>
            <person name="Power M.L."/>
            <person name="Jones G."/>
            <person name="Ransome R.D."/>
            <person name="Dechmann D.K.N."/>
            <person name="Locatelli A.G."/>
            <person name="Puechmaille S.J."/>
            <person name="Fedrigo O."/>
            <person name="Jarvis E.D."/>
            <person name="Hiller M."/>
            <person name="Vernes S.C."/>
            <person name="Myers E.W."/>
            <person name="Teeling E.C."/>
        </authorList>
    </citation>
    <scope>NUCLEOTIDE SEQUENCE [LARGE SCALE GENOMIC DNA]</scope>
    <source>
        <strain evidence="11">MRhiFer1</strain>
        <tissue evidence="11">Lung</tissue>
    </source>
</reference>
<comment type="caution">
    <text evidence="11">The sequence shown here is derived from an EMBL/GenBank/DDBJ whole genome shotgun (WGS) entry which is preliminary data.</text>
</comment>
<evidence type="ECO:0000256" key="3">
    <source>
        <dbReference type="ARBA" id="ARBA00022598"/>
    </source>
</evidence>
<dbReference type="CDD" id="cd00860">
    <property type="entry name" value="ThrRS_anticodon"/>
    <property type="match status" value="1"/>
</dbReference>
<keyword evidence="5" id="KW-0067">ATP-binding</keyword>
<sequence length="194" mass="22855">MEFSLLKRAYIYNALTEFIRREYSKRGFQEVVTPNIYNSRHRLTLGHWQHYSENTFSSEVEKELFAPKPMNSPGQCLMFDHWPRSWLEVPLWVANLEVMVVPVEPTCDEYAQKIRQQFRDAKFMVDIDVDPGCTLNRKIRNAQLAQYNFILVVGEKEKTSGTVNIHTRDNKVHGEHTVSETIEWLQQLVQSHNK</sequence>
<dbReference type="InterPro" id="IPR004154">
    <property type="entry name" value="Anticodon-bd"/>
</dbReference>
<dbReference type="InterPro" id="IPR047246">
    <property type="entry name" value="ThrRS_anticodon"/>
</dbReference>
<dbReference type="PANTHER" id="PTHR11451:SF36">
    <property type="entry name" value="THREONINE--TRNA LIGASE 1, CYTOPLASMIC"/>
    <property type="match status" value="1"/>
</dbReference>
<organism evidence="11 12">
    <name type="scientific">Rhinolophus ferrumequinum</name>
    <name type="common">Greater horseshoe bat</name>
    <dbReference type="NCBI Taxonomy" id="59479"/>
    <lineage>
        <taxon>Eukaryota</taxon>
        <taxon>Metazoa</taxon>
        <taxon>Chordata</taxon>
        <taxon>Craniata</taxon>
        <taxon>Vertebrata</taxon>
        <taxon>Euteleostomi</taxon>
        <taxon>Mammalia</taxon>
        <taxon>Eutheria</taxon>
        <taxon>Laurasiatheria</taxon>
        <taxon>Chiroptera</taxon>
        <taxon>Yinpterochiroptera</taxon>
        <taxon>Rhinolophoidea</taxon>
        <taxon>Rhinolophidae</taxon>
        <taxon>Rhinolophinae</taxon>
        <taxon>Rhinolophus</taxon>
    </lineage>
</organism>
<dbReference type="Gene3D" id="3.40.50.800">
    <property type="entry name" value="Anticodon-binding domain"/>
    <property type="match status" value="1"/>
</dbReference>
<proteinExistence type="inferred from homology"/>
<evidence type="ECO:0000313" key="11">
    <source>
        <dbReference type="EMBL" id="KAF6327537.1"/>
    </source>
</evidence>
<dbReference type="Pfam" id="PF03129">
    <property type="entry name" value="HGTP_anticodon"/>
    <property type="match status" value="1"/>
</dbReference>
<dbReference type="EMBL" id="JACAGC010000012">
    <property type="protein sequence ID" value="KAF6327537.1"/>
    <property type="molecule type" value="Genomic_DNA"/>
</dbReference>
<evidence type="ECO:0000256" key="7">
    <source>
        <dbReference type="ARBA" id="ARBA00023146"/>
    </source>
</evidence>
<evidence type="ECO:0000256" key="2">
    <source>
        <dbReference type="ARBA" id="ARBA00013163"/>
    </source>
</evidence>
<dbReference type="Proteomes" id="UP000585614">
    <property type="component" value="Unassembled WGS sequence"/>
</dbReference>
<dbReference type="EC" id="6.1.1.3" evidence="2"/>
<evidence type="ECO:0000256" key="4">
    <source>
        <dbReference type="ARBA" id="ARBA00022741"/>
    </source>
</evidence>
<feature type="domain" description="Anticodon-binding" evidence="10">
    <location>
        <begin position="97"/>
        <end position="187"/>
    </location>
</feature>
<dbReference type="GO" id="GO:0005524">
    <property type="term" value="F:ATP binding"/>
    <property type="evidence" value="ECO:0007669"/>
    <property type="project" value="UniProtKB-KW"/>
</dbReference>
<dbReference type="SUPFAM" id="SSF55681">
    <property type="entry name" value="Class II aaRS and biotin synthetases"/>
    <property type="match status" value="1"/>
</dbReference>
<dbReference type="FunFam" id="3.40.50.800:FF:000003">
    <property type="entry name" value="Threonine--tRNA ligase 2, cytoplasmic"/>
    <property type="match status" value="1"/>
</dbReference>
<dbReference type="GO" id="GO:0006435">
    <property type="term" value="P:threonyl-tRNA aminoacylation"/>
    <property type="evidence" value="ECO:0007669"/>
    <property type="project" value="TreeGrafter"/>
</dbReference>
<keyword evidence="6" id="KW-0648">Protein biosynthesis</keyword>
<comment type="similarity">
    <text evidence="1">Belongs to the class-II aminoacyl-tRNA synthetase family.</text>
</comment>
<dbReference type="AlphaFoldDB" id="A0A7J7VQM9"/>
<gene>
    <name evidence="11" type="ORF">mRhiFer1_008255</name>
</gene>
<evidence type="ECO:0000256" key="8">
    <source>
        <dbReference type="ARBA" id="ARBA00031900"/>
    </source>
</evidence>
<dbReference type="InterPro" id="IPR036621">
    <property type="entry name" value="Anticodon-bd_dom_sf"/>
</dbReference>
<dbReference type="PANTHER" id="PTHR11451">
    <property type="entry name" value="THREONINE-TRNA LIGASE"/>
    <property type="match status" value="1"/>
</dbReference>
<protein>
    <recommendedName>
        <fullName evidence="2">threonine--tRNA ligase</fullName>
        <ecNumber evidence="2">6.1.1.3</ecNumber>
    </recommendedName>
    <alternativeName>
        <fullName evidence="8">Threonyl-tRNA synthetase</fullName>
    </alternativeName>
</protein>
<keyword evidence="7" id="KW-0030">Aminoacyl-tRNA synthetase</keyword>